<dbReference type="RefSeq" id="WP_268925052.1">
    <property type="nucleotide sequence ID" value="NZ_JAPTGB010000012.1"/>
</dbReference>
<protein>
    <recommendedName>
        <fullName evidence="3">HTH merR-type domain-containing protein</fullName>
    </recommendedName>
</protein>
<dbReference type="EMBL" id="JAPTGB010000012">
    <property type="protein sequence ID" value="MCZ0860850.1"/>
    <property type="molecule type" value="Genomic_DNA"/>
</dbReference>
<comment type="caution">
    <text evidence="1">The sequence shown here is derived from an EMBL/GenBank/DDBJ whole genome shotgun (WGS) entry which is preliminary data.</text>
</comment>
<proteinExistence type="predicted"/>
<evidence type="ECO:0008006" key="3">
    <source>
        <dbReference type="Google" id="ProtNLM"/>
    </source>
</evidence>
<reference evidence="1" key="1">
    <citation type="submission" date="2022-12" db="EMBL/GenBank/DDBJ databases">
        <title>Isolation and characterisation of novel Methanocorpusculum spp. from native Australian herbivores indicates the genus is ancestrally host-associated.</title>
        <authorList>
            <person name="Volmer J.G."/>
            <person name="Soo R.M."/>
            <person name="Evans P.N."/>
            <person name="Hoedt E.C."/>
            <person name="Astorga Alsina A.L."/>
            <person name="Woodcroft B.J."/>
            <person name="Tyson G.W."/>
            <person name="Hugenholtz P."/>
            <person name="Morrison M."/>
        </authorList>
    </citation>
    <scope>NUCLEOTIDE SEQUENCE</scope>
    <source>
        <strain evidence="1">MG</strain>
    </source>
</reference>
<evidence type="ECO:0000313" key="1">
    <source>
        <dbReference type="EMBL" id="MCZ0860850.1"/>
    </source>
</evidence>
<name>A0ABT4II68_9EURY</name>
<evidence type="ECO:0000313" key="2">
    <source>
        <dbReference type="Proteomes" id="UP001141422"/>
    </source>
</evidence>
<sequence length="192" mass="21538">MADTTRKLADIAEILGIPENECRRIADDYEALLPCKKIGKVRVYDENMVDRFRKIADLHAQGLPPEVITAAIKGGKTLEERALEDMKRMGIETPKEPQIQAPKPIPRSETEEELILAVRSAESAVQTMDHRMAAMREKIADDNAAVLDAVAGVAKEVAALRGEVHTLWDQIASLEQYFRDQDAQKKSGFWKR</sequence>
<keyword evidence="2" id="KW-1185">Reference proteome</keyword>
<dbReference type="Proteomes" id="UP001141422">
    <property type="component" value="Unassembled WGS sequence"/>
</dbReference>
<gene>
    <name evidence="1" type="ORF">O0S10_06355</name>
</gene>
<accession>A0ABT4II68</accession>
<organism evidence="1 2">
    <name type="scientific">Methanocorpusculum petauri</name>
    <dbReference type="NCBI Taxonomy" id="3002863"/>
    <lineage>
        <taxon>Archaea</taxon>
        <taxon>Methanobacteriati</taxon>
        <taxon>Methanobacteriota</taxon>
        <taxon>Stenosarchaea group</taxon>
        <taxon>Methanomicrobia</taxon>
        <taxon>Methanomicrobiales</taxon>
        <taxon>Methanocorpusculaceae</taxon>
        <taxon>Methanocorpusculum</taxon>
    </lineage>
</organism>